<keyword evidence="2 3" id="KW-0456">Lyase</keyword>
<dbReference type="Pfam" id="PF04127">
    <property type="entry name" value="DFP"/>
    <property type="match status" value="1"/>
</dbReference>
<dbReference type="Gene3D" id="3.40.50.10300">
    <property type="entry name" value="CoaB-like"/>
    <property type="match status" value="1"/>
</dbReference>
<dbReference type="EC" id="4.1.1.36" evidence="3"/>
<keyword evidence="8" id="KW-1185">Reference proteome</keyword>
<keyword evidence="3" id="KW-0511">Multifunctional enzyme</keyword>
<organism evidence="7 8">
    <name type="scientific">Pararhodospirillum photometricum DSM 122</name>
    <dbReference type="NCBI Taxonomy" id="1150469"/>
    <lineage>
        <taxon>Bacteria</taxon>
        <taxon>Pseudomonadati</taxon>
        <taxon>Pseudomonadota</taxon>
        <taxon>Alphaproteobacteria</taxon>
        <taxon>Rhodospirillales</taxon>
        <taxon>Rhodospirillaceae</taxon>
        <taxon>Pararhodospirillum</taxon>
    </lineage>
</organism>
<dbReference type="KEGG" id="rpm:RSPPHO_01362"/>
<comment type="pathway">
    <text evidence="3 4">Cofactor biosynthesis; coenzyme A biosynthesis; CoA from (R)-pantothenate: step 3/5.</text>
</comment>
<comment type="catalytic activity">
    <reaction evidence="3 4">
        <text>(R)-4'-phosphopantothenate + L-cysteine + CTP = N-[(R)-4-phosphopantothenoyl]-L-cysteine + CMP + diphosphate + H(+)</text>
        <dbReference type="Rhea" id="RHEA:19397"/>
        <dbReference type="ChEBI" id="CHEBI:10986"/>
        <dbReference type="ChEBI" id="CHEBI:15378"/>
        <dbReference type="ChEBI" id="CHEBI:33019"/>
        <dbReference type="ChEBI" id="CHEBI:35235"/>
        <dbReference type="ChEBI" id="CHEBI:37563"/>
        <dbReference type="ChEBI" id="CHEBI:59458"/>
        <dbReference type="ChEBI" id="CHEBI:60377"/>
        <dbReference type="EC" id="6.3.2.5"/>
    </reaction>
</comment>
<dbReference type="UniPathway" id="UPA00241">
    <property type="reaction ID" value="UER00353"/>
</dbReference>
<dbReference type="NCBIfam" id="TIGR00521">
    <property type="entry name" value="coaBC_dfp"/>
    <property type="match status" value="1"/>
</dbReference>
<dbReference type="GO" id="GO:0046872">
    <property type="term" value="F:metal ion binding"/>
    <property type="evidence" value="ECO:0007669"/>
    <property type="project" value="UniProtKB-KW"/>
</dbReference>
<name>H6SJ23_PARPM</name>
<dbReference type="GO" id="GO:0004633">
    <property type="term" value="F:phosphopantothenoylcysteine decarboxylase activity"/>
    <property type="evidence" value="ECO:0007669"/>
    <property type="project" value="UniProtKB-UniRule"/>
</dbReference>
<feature type="binding site" evidence="3">
    <location>
        <position position="369"/>
    </location>
    <ligand>
        <name>CTP</name>
        <dbReference type="ChEBI" id="CHEBI:37563"/>
    </ligand>
</feature>
<dbReference type="GO" id="GO:0071513">
    <property type="term" value="C:phosphopantothenoylcysteine decarboxylase complex"/>
    <property type="evidence" value="ECO:0007669"/>
    <property type="project" value="TreeGrafter"/>
</dbReference>
<dbReference type="InterPro" id="IPR036551">
    <property type="entry name" value="Flavin_trans-like"/>
</dbReference>
<dbReference type="Pfam" id="PF02441">
    <property type="entry name" value="Flavoprotein"/>
    <property type="match status" value="1"/>
</dbReference>
<dbReference type="GO" id="GO:0015941">
    <property type="term" value="P:pantothenate catabolic process"/>
    <property type="evidence" value="ECO:0007669"/>
    <property type="project" value="InterPro"/>
</dbReference>
<feature type="binding site" evidence="3">
    <location>
        <position position="387"/>
    </location>
    <ligand>
        <name>CTP</name>
        <dbReference type="ChEBI" id="CHEBI:37563"/>
    </ligand>
</feature>
<feature type="domain" description="DNA/pantothenate metabolism flavoprotein C-terminal" evidence="6">
    <location>
        <begin position="227"/>
        <end position="439"/>
    </location>
</feature>
<keyword evidence="3 4" id="KW-0285">Flavoprotein</keyword>
<comment type="cofactor">
    <cofactor evidence="3">
        <name>Mg(2+)</name>
        <dbReference type="ChEBI" id="CHEBI:18420"/>
    </cofactor>
</comment>
<comment type="caution">
    <text evidence="3">Lacks conserved residue(s) required for the propagation of feature annotation.</text>
</comment>
<dbReference type="Gene3D" id="3.40.50.1950">
    <property type="entry name" value="Flavin prenyltransferase-like"/>
    <property type="match status" value="1"/>
</dbReference>
<evidence type="ECO:0000256" key="1">
    <source>
        <dbReference type="ARBA" id="ARBA00022793"/>
    </source>
</evidence>
<feature type="binding site" evidence="3">
    <location>
        <position position="383"/>
    </location>
    <ligand>
        <name>CTP</name>
        <dbReference type="ChEBI" id="CHEBI:37563"/>
    </ligand>
</feature>
<keyword evidence="3 4" id="KW-0436">Ligase</keyword>
<dbReference type="PATRIC" id="fig|1150469.3.peg.1538"/>
<dbReference type="EMBL" id="HE663493">
    <property type="protein sequence ID" value="CCG07988.1"/>
    <property type="molecule type" value="Genomic_DNA"/>
</dbReference>
<evidence type="ECO:0000259" key="6">
    <source>
        <dbReference type="Pfam" id="PF04127"/>
    </source>
</evidence>
<dbReference type="InterPro" id="IPR003382">
    <property type="entry name" value="Flavoprotein"/>
</dbReference>
<evidence type="ECO:0000256" key="4">
    <source>
        <dbReference type="RuleBase" id="RU364078"/>
    </source>
</evidence>
<proteinExistence type="inferred from homology"/>
<dbReference type="STRING" id="1150469.RSPPHO_01362"/>
<keyword evidence="3" id="KW-0460">Magnesium</keyword>
<dbReference type="PANTHER" id="PTHR14359:SF6">
    <property type="entry name" value="PHOSPHOPANTOTHENOYLCYSTEINE DECARBOXYLASE"/>
    <property type="match status" value="1"/>
</dbReference>
<comment type="catalytic activity">
    <reaction evidence="3 4">
        <text>N-[(R)-4-phosphopantothenoyl]-L-cysteine + H(+) = (R)-4'-phosphopantetheine + CO2</text>
        <dbReference type="Rhea" id="RHEA:16793"/>
        <dbReference type="ChEBI" id="CHEBI:15378"/>
        <dbReference type="ChEBI" id="CHEBI:16526"/>
        <dbReference type="ChEBI" id="CHEBI:59458"/>
        <dbReference type="ChEBI" id="CHEBI:61723"/>
        <dbReference type="EC" id="4.1.1.36"/>
    </reaction>
</comment>
<evidence type="ECO:0000313" key="8">
    <source>
        <dbReference type="Proteomes" id="UP000033220"/>
    </source>
</evidence>
<feature type="region of interest" description="Phosphopantothenoylcysteine decarboxylase" evidence="3">
    <location>
        <begin position="1"/>
        <end position="231"/>
    </location>
</feature>
<dbReference type="EC" id="6.3.2.5" evidence="3"/>
<dbReference type="HOGENOM" id="CLU_033319_0_1_5"/>
<feature type="region of interest" description="Phosphopantothenate--cysteine ligase" evidence="3">
    <location>
        <begin position="232"/>
        <end position="451"/>
    </location>
</feature>
<evidence type="ECO:0000313" key="7">
    <source>
        <dbReference type="EMBL" id="CCG07988.1"/>
    </source>
</evidence>
<comment type="function">
    <text evidence="4">Catalyzes two steps in the biosynthesis of coenzyme A. In the first step cysteine is conjugated to 4'-phosphopantothenate to form 4-phosphopantothenoylcysteine, in the latter compound is decarboxylated to form 4'-phosphopantotheine.</text>
</comment>
<comment type="function">
    <text evidence="3">Catalyzes two sequential steps in the biosynthesis of coenzyme A. In the first step cysteine is conjugated to 4'-phosphopantothenate to form 4-phosphopantothenoylcysteine. In the second step the latter compound is decarboxylated to form 4'-phosphopantotheine.</text>
</comment>
<keyword evidence="3" id="KW-0479">Metal-binding</keyword>
<dbReference type="InterPro" id="IPR007085">
    <property type="entry name" value="DNA/pantothenate-metab_flavo_C"/>
</dbReference>
<comment type="pathway">
    <text evidence="3 4">Cofactor biosynthesis; coenzyme A biosynthesis; CoA from (R)-pantothenate: step 2/5.</text>
</comment>
<feature type="active site" description="Proton donor" evidence="3">
    <location>
        <position position="190"/>
    </location>
</feature>
<dbReference type="GO" id="GO:0004632">
    <property type="term" value="F:phosphopantothenate--cysteine ligase activity"/>
    <property type="evidence" value="ECO:0007669"/>
    <property type="project" value="UniProtKB-UniRule"/>
</dbReference>
<keyword evidence="3 4" id="KW-0288">FMN</keyword>
<comment type="cofactor">
    <cofactor evidence="3">
        <name>FMN</name>
        <dbReference type="ChEBI" id="CHEBI:58210"/>
    </cofactor>
    <text evidence="3">Binds 1 FMN per subunit.</text>
</comment>
<feature type="binding site" evidence="3">
    <location>
        <begin position="349"/>
        <end position="352"/>
    </location>
    <ligand>
        <name>CTP</name>
        <dbReference type="ChEBI" id="CHEBI:37563"/>
    </ligand>
</feature>
<evidence type="ECO:0000256" key="3">
    <source>
        <dbReference type="HAMAP-Rule" id="MF_02225"/>
    </source>
</evidence>
<evidence type="ECO:0000259" key="5">
    <source>
        <dbReference type="Pfam" id="PF02441"/>
    </source>
</evidence>
<dbReference type="SUPFAM" id="SSF52507">
    <property type="entry name" value="Homo-oligomeric flavin-containing Cys decarboxylases, HFCD"/>
    <property type="match status" value="1"/>
</dbReference>
<dbReference type="InterPro" id="IPR035929">
    <property type="entry name" value="CoaB-like_sf"/>
</dbReference>
<dbReference type="AlphaFoldDB" id="H6SJ23"/>
<dbReference type="GO" id="GO:0010181">
    <property type="term" value="F:FMN binding"/>
    <property type="evidence" value="ECO:0007669"/>
    <property type="project" value="UniProtKB-UniRule"/>
</dbReference>
<reference evidence="7 8" key="1">
    <citation type="submission" date="2012-02" db="EMBL/GenBank/DDBJ databases">
        <title>Shotgun genome sequence of Phaeospirillum photometricum DSM 122.</title>
        <authorList>
            <person name="Duquesne K."/>
            <person name="Sturgis J."/>
        </authorList>
    </citation>
    <scope>NUCLEOTIDE SEQUENCE [LARGE SCALE GENOMIC DNA]</scope>
    <source>
        <strain evidence="8">DSM122</strain>
    </source>
</reference>
<protein>
    <recommendedName>
        <fullName evidence="3">Coenzyme A biosynthesis bifunctional protein CoaBC</fullName>
    </recommendedName>
    <alternativeName>
        <fullName evidence="3">DNA/pantothenate metabolism flavoprotein</fullName>
    </alternativeName>
    <alternativeName>
        <fullName evidence="3">Phosphopantothenoylcysteine synthetase/decarboxylase</fullName>
        <shortName evidence="3">PPCS-PPCDC</shortName>
    </alternativeName>
    <domain>
        <recommendedName>
            <fullName evidence="3">Phosphopantothenoylcysteine decarboxylase</fullName>
            <shortName evidence="3">PPC decarboxylase</shortName>
            <shortName evidence="3">PPC-DC</shortName>
            <ecNumber evidence="3">4.1.1.36</ecNumber>
        </recommendedName>
        <alternativeName>
            <fullName evidence="3">CoaC</fullName>
        </alternativeName>
    </domain>
    <domain>
        <recommendedName>
            <fullName evidence="3">Phosphopantothenate--cysteine ligase</fullName>
            <ecNumber evidence="3">6.3.2.5</ecNumber>
        </recommendedName>
        <alternativeName>
            <fullName evidence="3">CoaB</fullName>
        </alternativeName>
        <alternativeName>
            <fullName evidence="3">Phosphopantothenoylcysteine synthetase</fullName>
            <shortName evidence="3">PPC synthetase</shortName>
            <shortName evidence="3">PPC-S</shortName>
        </alternativeName>
    </domain>
</protein>
<evidence type="ECO:0000256" key="2">
    <source>
        <dbReference type="ARBA" id="ARBA00023239"/>
    </source>
</evidence>
<dbReference type="GO" id="GO:0015937">
    <property type="term" value="P:coenzyme A biosynthetic process"/>
    <property type="evidence" value="ECO:0007669"/>
    <property type="project" value="UniProtKB-UniRule"/>
</dbReference>
<dbReference type="eggNOG" id="COG0452">
    <property type="taxonomic scope" value="Bacteria"/>
</dbReference>
<dbReference type="Proteomes" id="UP000033220">
    <property type="component" value="Chromosome DSM 122"/>
</dbReference>
<feature type="binding site" evidence="3">
    <location>
        <position position="329"/>
    </location>
    <ligand>
        <name>CTP</name>
        <dbReference type="ChEBI" id="CHEBI:37563"/>
    </ligand>
</feature>
<dbReference type="HAMAP" id="MF_02225">
    <property type="entry name" value="CoaBC"/>
    <property type="match status" value="1"/>
</dbReference>
<dbReference type="PANTHER" id="PTHR14359">
    <property type="entry name" value="HOMO-OLIGOMERIC FLAVIN CONTAINING CYS DECARBOXYLASE FAMILY"/>
    <property type="match status" value="1"/>
</dbReference>
<comment type="similarity">
    <text evidence="3 4">In the N-terminal section; belongs to the HFCD (homo-oligomeric flavin containing Cys decarboxylase) superfamily.</text>
</comment>
<feature type="domain" description="Flavoprotein" evidence="5">
    <location>
        <begin position="39"/>
        <end position="209"/>
    </location>
</feature>
<dbReference type="InterPro" id="IPR005252">
    <property type="entry name" value="CoaBC"/>
</dbReference>
<gene>
    <name evidence="3" type="primary">coaBC</name>
    <name evidence="7" type="ORF">RSPPHO_01362</name>
</gene>
<dbReference type="SUPFAM" id="SSF102645">
    <property type="entry name" value="CoaB-like"/>
    <property type="match status" value="1"/>
</dbReference>
<feature type="binding site" evidence="3">
    <location>
        <position position="319"/>
    </location>
    <ligand>
        <name>CTP</name>
        <dbReference type="ChEBI" id="CHEBI:37563"/>
    </ligand>
</feature>
<sequence>MARRGLRPRSPRPGAFLAPVGAVLGQRPRMESRDVNGSRILLIIAGGIAAYKSLDLIRRLRERGARVRCVLTPAAARFITPLSVAALSGERVHEDLFDPEAEAAMDHIRLSRDADLVVVAPATADLMARMAAGLANDLASAVLLASAAPVLIAPAMNPLMWTHPATQANLALLESRGIRRVGPARGDTACGEEGLGRMVEIPVLVDAIATALGREPLPASDAAQWPLSGRHALVTSGPTHEPIDPVRYIGNRSSGRQGHAIAAALAHLGARVTLVSGPVSLPDPRGVQVVKVATAREMLAACQSALPADVAVCAAAVADWGIANPAPAKIKKGPSGDEAPPVLSLVPNPDILATLAAPGPRRPALVVGFAAETDALLPHARAKHQRKGCDWILANDVAGGGVFGADKNTVHLLTSSGTEDWPTMDKEAVASRLAERIAQTLADLSARKAAP</sequence>
<keyword evidence="1 3" id="KW-0210">Decarboxylase</keyword>
<comment type="similarity">
    <text evidence="3 4">In the C-terminal section; belongs to the PPC synthetase family.</text>
</comment>
<accession>H6SJ23</accession>